<reference evidence="3 4" key="1">
    <citation type="journal article" date="2021" name="BMC Genomics">
        <title>Datura genome reveals duplications of psychoactive alkaloid biosynthetic genes and high mutation rate following tissue culture.</title>
        <authorList>
            <person name="Rajewski A."/>
            <person name="Carter-House D."/>
            <person name="Stajich J."/>
            <person name="Litt A."/>
        </authorList>
    </citation>
    <scope>NUCLEOTIDE SEQUENCE [LARGE SCALE GENOMIC DNA]</scope>
    <source>
        <strain evidence="3">AR-01</strain>
    </source>
</reference>
<evidence type="ECO:0000313" key="3">
    <source>
        <dbReference type="EMBL" id="MCD7469947.1"/>
    </source>
</evidence>
<evidence type="ECO:0000313" key="4">
    <source>
        <dbReference type="Proteomes" id="UP000823775"/>
    </source>
</evidence>
<gene>
    <name evidence="3" type="ORF">HAX54_009367</name>
</gene>
<keyword evidence="1" id="KW-0175">Coiled coil</keyword>
<keyword evidence="2" id="KW-0812">Transmembrane</keyword>
<comment type="caution">
    <text evidence="3">The sequence shown here is derived from an EMBL/GenBank/DDBJ whole genome shotgun (WGS) entry which is preliminary data.</text>
</comment>
<sequence>MADENAANGDVFDDAVEIEGEEDSDAALRTAPLTQKIAALEQENNQLFRENQVIKERMEKSKHLIEEIQNEKLELRKKAEKFESENRALGSVAARAAELEGEHSRLQHDLITAMNELEESNSELSKLKLALEGLKSSENEKSVKLGAIETERNLLLLKVEKLEASEKDQRADVEGKEKEIRGLKKQIEDLEATVINNEAWKKEKEALHSVKDELEKRVIEMMGKVTGLEKKLEEKEMLITEREVDNNINGISAEDKVKSPGGKVNIPVVAASSVAAVAMVGILCYLRYARKP</sequence>
<feature type="transmembrane region" description="Helical" evidence="2">
    <location>
        <begin position="266"/>
        <end position="286"/>
    </location>
</feature>
<organism evidence="3 4">
    <name type="scientific">Datura stramonium</name>
    <name type="common">Jimsonweed</name>
    <name type="synonym">Common thornapple</name>
    <dbReference type="NCBI Taxonomy" id="4076"/>
    <lineage>
        <taxon>Eukaryota</taxon>
        <taxon>Viridiplantae</taxon>
        <taxon>Streptophyta</taxon>
        <taxon>Embryophyta</taxon>
        <taxon>Tracheophyta</taxon>
        <taxon>Spermatophyta</taxon>
        <taxon>Magnoliopsida</taxon>
        <taxon>eudicotyledons</taxon>
        <taxon>Gunneridae</taxon>
        <taxon>Pentapetalae</taxon>
        <taxon>asterids</taxon>
        <taxon>lamiids</taxon>
        <taxon>Solanales</taxon>
        <taxon>Solanaceae</taxon>
        <taxon>Solanoideae</taxon>
        <taxon>Datureae</taxon>
        <taxon>Datura</taxon>
    </lineage>
</organism>
<feature type="coiled-coil region" evidence="1">
    <location>
        <begin position="37"/>
        <end position="231"/>
    </location>
</feature>
<dbReference type="EMBL" id="JACEIK010001509">
    <property type="protein sequence ID" value="MCD7469947.1"/>
    <property type="molecule type" value="Genomic_DNA"/>
</dbReference>
<accession>A0ABS8TEU0</accession>
<proteinExistence type="predicted"/>
<keyword evidence="2" id="KW-1133">Transmembrane helix</keyword>
<keyword evidence="2" id="KW-0472">Membrane</keyword>
<name>A0ABS8TEU0_DATST</name>
<evidence type="ECO:0000256" key="1">
    <source>
        <dbReference type="SAM" id="Coils"/>
    </source>
</evidence>
<keyword evidence="4" id="KW-1185">Reference proteome</keyword>
<dbReference type="Proteomes" id="UP000823775">
    <property type="component" value="Unassembled WGS sequence"/>
</dbReference>
<evidence type="ECO:0000256" key="2">
    <source>
        <dbReference type="SAM" id="Phobius"/>
    </source>
</evidence>
<protein>
    <submittedName>
        <fullName evidence="3">Uncharacterized protein</fullName>
    </submittedName>
</protein>